<dbReference type="EMBL" id="CP000353">
    <property type="protein sequence ID" value="ABF10713.1"/>
    <property type="molecule type" value="Genomic_DNA"/>
</dbReference>
<gene>
    <name evidence="1" type="ordered locus">Rmet_3845</name>
</gene>
<protein>
    <submittedName>
        <fullName evidence="1">Uncharacterized protein</fullName>
    </submittedName>
</protein>
<proteinExistence type="predicted"/>
<keyword evidence="1" id="KW-0614">Plasmid</keyword>
<keyword evidence="2" id="KW-1185">Reference proteome</keyword>
<dbReference type="Proteomes" id="UP000002429">
    <property type="component" value="Plasmid megaplasmid"/>
</dbReference>
<geneLocation type="plasmid" evidence="1 2">
    <name>megaplasmid</name>
</geneLocation>
<reference evidence="2" key="1">
    <citation type="journal article" date="2010" name="PLoS ONE">
        <title>The complete genome sequence of Cupriavidus metallidurans strain CH34, a master survivalist in harsh and anthropogenic environments.</title>
        <authorList>
            <person name="Janssen P.J."/>
            <person name="Van Houdt R."/>
            <person name="Moors H."/>
            <person name="Monsieurs P."/>
            <person name="Morin N."/>
            <person name="Michaux A."/>
            <person name="Benotmane M.A."/>
            <person name="Leys N."/>
            <person name="Vallaeys T."/>
            <person name="Lapidus A."/>
            <person name="Monchy S."/>
            <person name="Medigue C."/>
            <person name="Taghavi S."/>
            <person name="McCorkle S."/>
            <person name="Dunn J."/>
            <person name="van der Lelie D."/>
            <person name="Mergeay M."/>
        </authorList>
    </citation>
    <scope>NUCLEOTIDE SEQUENCE [LARGE SCALE GENOMIC DNA]</scope>
    <source>
        <strain evidence="2">ATCC 43123 / DSM 2839 / NBRC 102507 / CH34</strain>
    </source>
</reference>
<dbReference type="HOGENOM" id="CLU_2143766_0_0_4"/>
<organism evidence="1 2">
    <name type="scientific">Cupriavidus metallidurans (strain ATCC 43123 / DSM 2839 / NBRC 102507 / CH34)</name>
    <name type="common">Ralstonia metallidurans</name>
    <dbReference type="NCBI Taxonomy" id="266264"/>
    <lineage>
        <taxon>Bacteria</taxon>
        <taxon>Pseudomonadati</taxon>
        <taxon>Pseudomonadota</taxon>
        <taxon>Betaproteobacteria</taxon>
        <taxon>Burkholderiales</taxon>
        <taxon>Burkholderiaceae</taxon>
        <taxon>Cupriavidus</taxon>
    </lineage>
</organism>
<accession>Q1LGL3</accession>
<sequence>MQVRLPDGFAGVRRGSERACFLRRGEPPRFAGRPVVVQGRDEPAAIERTTDDDASDHGHVPEMLNVRVSISSAVRRIERVAGWVDGWGQWVGRRGRGAELRADQALALNTCA</sequence>
<evidence type="ECO:0000313" key="1">
    <source>
        <dbReference type="EMBL" id="ABF10713.1"/>
    </source>
</evidence>
<dbReference type="KEGG" id="rme:Rmet_3845"/>
<name>Q1LGL3_CUPMC</name>
<evidence type="ECO:0000313" key="2">
    <source>
        <dbReference type="Proteomes" id="UP000002429"/>
    </source>
</evidence>
<dbReference type="AlphaFoldDB" id="Q1LGL3"/>